<organism evidence="1 2">
    <name type="scientific">Scophthalmus maximus</name>
    <name type="common">Turbot</name>
    <name type="synonym">Psetta maxima</name>
    <dbReference type="NCBI Taxonomy" id="52904"/>
    <lineage>
        <taxon>Eukaryota</taxon>
        <taxon>Metazoa</taxon>
        <taxon>Chordata</taxon>
        <taxon>Craniata</taxon>
        <taxon>Vertebrata</taxon>
        <taxon>Euteleostomi</taxon>
        <taxon>Actinopterygii</taxon>
        <taxon>Neopterygii</taxon>
        <taxon>Teleostei</taxon>
        <taxon>Neoteleostei</taxon>
        <taxon>Acanthomorphata</taxon>
        <taxon>Carangaria</taxon>
        <taxon>Pleuronectiformes</taxon>
        <taxon>Pleuronectoidei</taxon>
        <taxon>Scophthalmidae</taxon>
        <taxon>Scophthalmus</taxon>
    </lineage>
</organism>
<evidence type="ECO:0000313" key="2">
    <source>
        <dbReference type="Proteomes" id="UP000438429"/>
    </source>
</evidence>
<comment type="caution">
    <text evidence="1">The sequence shown here is derived from an EMBL/GenBank/DDBJ whole genome shotgun (WGS) entry which is preliminary data.</text>
</comment>
<proteinExistence type="predicted"/>
<reference evidence="1 2" key="1">
    <citation type="submission" date="2019-06" db="EMBL/GenBank/DDBJ databases">
        <title>Draft genomes of female and male turbot (Scophthalmus maximus).</title>
        <authorList>
            <person name="Xu H."/>
            <person name="Xu X.-W."/>
            <person name="Shao C."/>
            <person name="Chen S."/>
        </authorList>
    </citation>
    <scope>NUCLEOTIDE SEQUENCE [LARGE SCALE GENOMIC DNA]</scope>
    <source>
        <strain evidence="1">Ysfricsl-2016a</strain>
        <tissue evidence="1">Blood</tissue>
    </source>
</reference>
<sequence length="77" mass="8443">MIKRGGIDHISLVWAKIPTEFGAFDTLFIGSIGTMTFEYGSGCSAAGFREAPPRIDAGACRWTMEARQPETSRDDDE</sequence>
<evidence type="ECO:0000313" key="1">
    <source>
        <dbReference type="EMBL" id="KAF0030826.1"/>
    </source>
</evidence>
<protein>
    <submittedName>
        <fullName evidence="1">Uncharacterized protein</fullName>
    </submittedName>
</protein>
<dbReference type="Proteomes" id="UP000438429">
    <property type="component" value="Unassembled WGS sequence"/>
</dbReference>
<gene>
    <name evidence="1" type="ORF">F2P81_017557</name>
</gene>
<accession>A0A6A4S6I1</accession>
<dbReference type="AlphaFoldDB" id="A0A6A4S6I1"/>
<name>A0A6A4S6I1_SCOMX</name>
<dbReference type="EMBL" id="VEVO01000015">
    <property type="protein sequence ID" value="KAF0030826.1"/>
    <property type="molecule type" value="Genomic_DNA"/>
</dbReference>